<feature type="region of interest" description="Disordered" evidence="1">
    <location>
        <begin position="34"/>
        <end position="97"/>
    </location>
</feature>
<proteinExistence type="predicted"/>
<keyword evidence="2" id="KW-0812">Transmembrane</keyword>
<reference evidence="3 4" key="1">
    <citation type="submission" date="2018-08" db="EMBL/GenBank/DDBJ databases">
        <title>Bacillus jemisoniae sp. nov., Bacillus chryseoplanitiae sp. nov., Bacillus resnikiae sp. nov., and Bacillus frankliniae sp. nov., isolated from Viking spacecraft and associated surfaces.</title>
        <authorList>
            <person name="Seuylemezian A."/>
            <person name="Vaishampayan P."/>
        </authorList>
    </citation>
    <scope>NUCLEOTIDE SEQUENCE [LARGE SCALE GENOMIC DNA]</scope>
    <source>
        <strain evidence="3 4">MA001</strain>
    </source>
</reference>
<dbReference type="Gene3D" id="1.10.287.4300">
    <property type="entry name" value="Stage III sporulation protein AH-like"/>
    <property type="match status" value="1"/>
</dbReference>
<keyword evidence="2" id="KW-1133">Transmembrane helix</keyword>
<evidence type="ECO:0000313" key="4">
    <source>
        <dbReference type="Proteomes" id="UP000266016"/>
    </source>
</evidence>
<dbReference type="RefSeq" id="WP_119115472.1">
    <property type="nucleotide sequence ID" value="NZ_QWVS01000002.1"/>
</dbReference>
<protein>
    <submittedName>
        <fullName evidence="3">SpoIIIAH-like family protein</fullName>
    </submittedName>
</protein>
<dbReference type="InterPro" id="IPR038503">
    <property type="entry name" value="SpoIIIAH_sf"/>
</dbReference>
<evidence type="ECO:0000313" key="3">
    <source>
        <dbReference type="EMBL" id="RID89363.1"/>
    </source>
</evidence>
<feature type="transmembrane region" description="Helical" evidence="2">
    <location>
        <begin position="7"/>
        <end position="26"/>
    </location>
</feature>
<organism evidence="3 4">
    <name type="scientific">Peribacillus asahii</name>
    <dbReference type="NCBI Taxonomy" id="228899"/>
    <lineage>
        <taxon>Bacteria</taxon>
        <taxon>Bacillati</taxon>
        <taxon>Bacillota</taxon>
        <taxon>Bacilli</taxon>
        <taxon>Bacillales</taxon>
        <taxon>Bacillaceae</taxon>
        <taxon>Peribacillus</taxon>
    </lineage>
</organism>
<keyword evidence="2" id="KW-0472">Membrane</keyword>
<dbReference type="InterPro" id="IPR024232">
    <property type="entry name" value="SpoIIIAH"/>
</dbReference>
<accession>A0A398BPU3</accession>
<comment type="caution">
    <text evidence="3">The sequence shown here is derived from an EMBL/GenBank/DDBJ whole genome shotgun (WGS) entry which is preliminary data.</text>
</comment>
<dbReference type="AlphaFoldDB" id="A0A398BPU3"/>
<gene>
    <name evidence="3" type="ORF">D1953_02010</name>
</gene>
<name>A0A398BPU3_9BACI</name>
<evidence type="ECO:0000256" key="1">
    <source>
        <dbReference type="SAM" id="MobiDB-lite"/>
    </source>
</evidence>
<keyword evidence="4" id="KW-1185">Reference proteome</keyword>
<dbReference type="Proteomes" id="UP000266016">
    <property type="component" value="Unassembled WGS sequence"/>
</dbReference>
<sequence>MLLKKQTVWLLTMLSLVVVLSVYYLTSPENVQNAATSEQQKNEQNENAMVGDEMESESESVAKPDATDTKKEEKSDTKSDTKSDEEAKKDSEASVAITSGDDTFDALRMQIDDERSKLSQELTEKMGNTELSTEERNAAYEAVEQLSEIKVKENILEGMIVSLDFDAALVRVDGDDVKVTVKAEEQSAADANKIMRLVRGEIEDANDISVEFQVEK</sequence>
<dbReference type="Pfam" id="PF12685">
    <property type="entry name" value="SpoIIIAH"/>
    <property type="match status" value="1"/>
</dbReference>
<evidence type="ECO:0000256" key="2">
    <source>
        <dbReference type="SAM" id="Phobius"/>
    </source>
</evidence>
<feature type="compositionally biased region" description="Basic and acidic residues" evidence="1">
    <location>
        <begin position="60"/>
        <end position="92"/>
    </location>
</feature>
<dbReference type="EMBL" id="QWVS01000002">
    <property type="protein sequence ID" value="RID89363.1"/>
    <property type="molecule type" value="Genomic_DNA"/>
</dbReference>